<dbReference type="Proteomes" id="UP000050794">
    <property type="component" value="Unassembled WGS sequence"/>
</dbReference>
<name>A0A183UY96_TOXCA</name>
<dbReference type="InterPro" id="IPR002213">
    <property type="entry name" value="UDP_glucos_trans"/>
</dbReference>
<dbReference type="PROSITE" id="PS00375">
    <property type="entry name" value="UDPGT"/>
    <property type="match status" value="1"/>
</dbReference>
<keyword evidence="6" id="KW-0472">Membrane</keyword>
<dbReference type="Pfam" id="PF00201">
    <property type="entry name" value="UDPGT"/>
    <property type="match status" value="2"/>
</dbReference>
<reference evidence="10" key="1">
    <citation type="submission" date="2016-06" db="UniProtKB">
        <authorList>
            <consortium name="WormBaseParasite"/>
        </authorList>
    </citation>
    <scope>IDENTIFICATION</scope>
</reference>
<evidence type="ECO:0000256" key="3">
    <source>
        <dbReference type="ARBA" id="ARBA00022676"/>
    </source>
</evidence>
<dbReference type="FunFam" id="3.40.50.2000:FF:000021">
    <property type="entry name" value="UDP-glucuronosyltransferase"/>
    <property type="match status" value="2"/>
</dbReference>
<dbReference type="InterPro" id="IPR035595">
    <property type="entry name" value="UDP_glycos_trans_CS"/>
</dbReference>
<gene>
    <name evidence="8" type="ORF">TCNE_LOCUS13466</name>
</gene>
<feature type="chain" id="PRO_5044553481" description="glucuronosyltransferase" evidence="7">
    <location>
        <begin position="21"/>
        <end position="1009"/>
    </location>
</feature>
<dbReference type="SUPFAM" id="SSF53756">
    <property type="entry name" value="UDP-Glycosyltransferase/glycogen phosphorylase"/>
    <property type="match status" value="2"/>
</dbReference>
<dbReference type="WBParaSite" id="TCNE_0001346601-mRNA-1">
    <property type="protein sequence ID" value="TCNE_0001346601-mRNA-1"/>
    <property type="gene ID" value="TCNE_0001346601"/>
</dbReference>
<reference evidence="8 9" key="2">
    <citation type="submission" date="2018-11" db="EMBL/GenBank/DDBJ databases">
        <authorList>
            <consortium name="Pathogen Informatics"/>
        </authorList>
    </citation>
    <scope>NUCLEOTIDE SEQUENCE [LARGE SCALE GENOMIC DNA]</scope>
</reference>
<dbReference type="PANTHER" id="PTHR48043:SF154">
    <property type="entry name" value="GLUCURONOSYLTRANSFERASE"/>
    <property type="match status" value="1"/>
</dbReference>
<dbReference type="CDD" id="cd03784">
    <property type="entry name" value="GT1_Gtf-like"/>
    <property type="match status" value="2"/>
</dbReference>
<keyword evidence="6" id="KW-1133">Transmembrane helix</keyword>
<comment type="catalytic activity">
    <reaction evidence="5">
        <text>glucuronate acceptor + UDP-alpha-D-glucuronate = acceptor beta-D-glucuronoside + UDP + H(+)</text>
        <dbReference type="Rhea" id="RHEA:21032"/>
        <dbReference type="ChEBI" id="CHEBI:15378"/>
        <dbReference type="ChEBI" id="CHEBI:58052"/>
        <dbReference type="ChEBI" id="CHEBI:58223"/>
        <dbReference type="ChEBI" id="CHEBI:132367"/>
        <dbReference type="ChEBI" id="CHEBI:132368"/>
        <dbReference type="EC" id="2.4.1.17"/>
    </reaction>
</comment>
<keyword evidence="9" id="KW-1185">Reference proteome</keyword>
<dbReference type="EMBL" id="UYWY01021736">
    <property type="protein sequence ID" value="VDM44787.1"/>
    <property type="molecule type" value="Genomic_DNA"/>
</dbReference>
<dbReference type="Gene3D" id="3.40.50.2000">
    <property type="entry name" value="Glycogen Phosphorylase B"/>
    <property type="match status" value="2"/>
</dbReference>
<evidence type="ECO:0000313" key="9">
    <source>
        <dbReference type="Proteomes" id="UP000050794"/>
    </source>
</evidence>
<evidence type="ECO:0000256" key="4">
    <source>
        <dbReference type="ARBA" id="ARBA00022679"/>
    </source>
</evidence>
<dbReference type="PANTHER" id="PTHR48043">
    <property type="entry name" value="EG:EG0003.4 PROTEIN-RELATED"/>
    <property type="match status" value="1"/>
</dbReference>
<organism evidence="9 10">
    <name type="scientific">Toxocara canis</name>
    <name type="common">Canine roundworm</name>
    <dbReference type="NCBI Taxonomy" id="6265"/>
    <lineage>
        <taxon>Eukaryota</taxon>
        <taxon>Metazoa</taxon>
        <taxon>Ecdysozoa</taxon>
        <taxon>Nematoda</taxon>
        <taxon>Chromadorea</taxon>
        <taxon>Rhabditida</taxon>
        <taxon>Spirurina</taxon>
        <taxon>Ascaridomorpha</taxon>
        <taxon>Ascaridoidea</taxon>
        <taxon>Toxocaridae</taxon>
        <taxon>Toxocara</taxon>
    </lineage>
</organism>
<proteinExistence type="inferred from homology"/>
<sequence length="1009" mass="115030">MNAEFLLFVLIAIHSSNICAKQMKFLFYSPSLGHSHLQFVGTLADFIVDAGHIAHVLIPDLGPHLKENGTAKAQRVIRITPSRPSPYTQFDLVKNAFMANVTSFDSKSFQMLTNMSLMLCEDILNDDRLIDELRAERYDLGFTELYDYCPLGILHHVGVKSIALLSAVSISDLLADSFGLPSPSSYVISWYKPFISAPELSFLERLENFVSVTAMRIIHLPQMLMTENMMFRRLLGPNFPDLRLLARNASAAFINTLHIFDLPRPISSKVIFIGGISVKKPSTLSKQFSDILDRPNSRVVLFSLGSITRTKAISFELKLAFLEAFAHFPEYDFIMKLDVDPESAKLIAKYRNVHYFKWIDQVNILKHPSTKAFITHAGANSMIEAMFSAVPLVCIPLFGDQYYNAVVATRKNVAVFVDKTTITSDKLIDALDKVLNDSRYAENSRILREKLEKYPLNSKELFIKWSEYLAEFGDFTDLNLMIVRLIVIAWSLLFVSHGLKILVYQTALSRSHLMYSGGLVDILVDARHEVHKLIANWNPTISDNGTKKATSVYRFTLSKPSPWLKINHFSEPFEAKVINYHMDSREAALHWQTIAEFCKEMLADEKLLHWLQNSNFDIAISTTYDFCVFGLFHVAKIKPVIGFLVTPISDIVLYALGISNPASYTQDSFYPSDNGDQMTYLQRVNNLYTRTLMQQIYIPRFIAMQDEIFHGKFGKRMPSLQTLFSQMSYIFVNAHPLVDYPRPLSHKSIFIGGIQLNDAGQLPQEFDRVLSMRPDGAVLVSFGSTALTSKMPKNLKRIFLEVFAAFPQLTFFWKFDEPHDKSSFTNISNVYMAKWLPQKQLLGDKRMKAFITHVGLNSLMESIHEGVPLVGIPLFADQLHNAGIIRKRQIGIVIDKRNITVENLRNSLNDVLYNDRYRQTAKMLSAMIRKNPNNPTKTFLKYVEFAAQFPNVGEYLQLQSTNLSSVEYFCIDIIVPFIFIAITLLYFCFKALLIILAKCMQREAKDKFE</sequence>
<evidence type="ECO:0000313" key="8">
    <source>
        <dbReference type="EMBL" id="VDM44787.1"/>
    </source>
</evidence>
<feature type="signal peptide" evidence="7">
    <location>
        <begin position="1"/>
        <end position="20"/>
    </location>
</feature>
<feature type="transmembrane region" description="Helical" evidence="6">
    <location>
        <begin position="973"/>
        <end position="997"/>
    </location>
</feature>
<keyword evidence="7" id="KW-0732">Signal</keyword>
<evidence type="ECO:0000256" key="2">
    <source>
        <dbReference type="ARBA" id="ARBA00012544"/>
    </source>
</evidence>
<accession>A0A183UY96</accession>
<evidence type="ECO:0000256" key="6">
    <source>
        <dbReference type="SAM" id="Phobius"/>
    </source>
</evidence>
<dbReference type="AlphaFoldDB" id="A0A183UY96"/>
<keyword evidence="4" id="KW-0808">Transferase</keyword>
<comment type="similarity">
    <text evidence="1">Belongs to the UDP-glycosyltransferase family.</text>
</comment>
<evidence type="ECO:0000313" key="10">
    <source>
        <dbReference type="WBParaSite" id="TCNE_0001346601-mRNA-1"/>
    </source>
</evidence>
<keyword evidence="6" id="KW-0812">Transmembrane</keyword>
<dbReference type="EC" id="2.4.1.17" evidence="2"/>
<dbReference type="InterPro" id="IPR050271">
    <property type="entry name" value="UDP-glycosyltransferase"/>
</dbReference>
<dbReference type="GO" id="GO:0015020">
    <property type="term" value="F:glucuronosyltransferase activity"/>
    <property type="evidence" value="ECO:0007669"/>
    <property type="project" value="UniProtKB-EC"/>
</dbReference>
<protein>
    <recommendedName>
        <fullName evidence="2">glucuronosyltransferase</fullName>
        <ecNumber evidence="2">2.4.1.17</ecNumber>
    </recommendedName>
</protein>
<keyword evidence="3" id="KW-0328">Glycosyltransferase</keyword>
<evidence type="ECO:0000256" key="5">
    <source>
        <dbReference type="ARBA" id="ARBA00047475"/>
    </source>
</evidence>
<evidence type="ECO:0000256" key="7">
    <source>
        <dbReference type="SAM" id="SignalP"/>
    </source>
</evidence>
<evidence type="ECO:0000256" key="1">
    <source>
        <dbReference type="ARBA" id="ARBA00009995"/>
    </source>
</evidence>